<dbReference type="Gene3D" id="3.40.140.80">
    <property type="match status" value="1"/>
</dbReference>
<organism evidence="2 3">
    <name type="scientific">Pseudooceanicola lipolyticus</name>
    <dbReference type="NCBI Taxonomy" id="2029104"/>
    <lineage>
        <taxon>Bacteria</taxon>
        <taxon>Pseudomonadati</taxon>
        <taxon>Pseudomonadota</taxon>
        <taxon>Alphaproteobacteria</taxon>
        <taxon>Rhodobacterales</taxon>
        <taxon>Paracoccaceae</taxon>
        <taxon>Pseudooceanicola</taxon>
    </lineage>
</organism>
<accession>A0A2M8IT66</accession>
<protein>
    <recommendedName>
        <fullName evidence="1">LpxI C-terminal domain-containing protein</fullName>
    </recommendedName>
</protein>
<dbReference type="InterPro" id="IPR010415">
    <property type="entry name" value="LpxI_C"/>
</dbReference>
<evidence type="ECO:0000313" key="2">
    <source>
        <dbReference type="EMBL" id="PJE31681.1"/>
    </source>
</evidence>
<dbReference type="Proteomes" id="UP000231553">
    <property type="component" value="Unassembled WGS sequence"/>
</dbReference>
<reference evidence="2 3" key="1">
    <citation type="journal article" date="2018" name="Int. J. Syst. Evol. Microbiol.">
        <title>Pseudooceanicola lipolyticus sp. nov., a marine alphaproteobacterium, reclassification of Oceanicola flagellatus as Pseudooceanicola flagellatus comb. nov. and emended description of the genus Pseudooceanicola.</title>
        <authorList>
            <person name="Huang M.-M."/>
            <person name="Guo L.-L."/>
            <person name="Wu Y.-H."/>
            <person name="Lai Q.-L."/>
            <person name="Shao Z.-Z."/>
            <person name="Wang C.-S."/>
            <person name="Wu M."/>
            <person name="Xu X.-W."/>
        </authorList>
    </citation>
    <scope>NUCLEOTIDE SEQUENCE [LARGE SCALE GENOMIC DNA]</scope>
    <source>
        <strain evidence="2 3">157</strain>
    </source>
</reference>
<dbReference type="OrthoDB" id="9789836at2"/>
<evidence type="ECO:0000259" key="1">
    <source>
        <dbReference type="Pfam" id="PF06230"/>
    </source>
</evidence>
<dbReference type="InterPro" id="IPR043167">
    <property type="entry name" value="LpxI_C_sf"/>
</dbReference>
<feature type="non-terminal residue" evidence="2">
    <location>
        <position position="1"/>
    </location>
</feature>
<name>A0A2M8IT66_9RHOB</name>
<proteinExistence type="predicted"/>
<dbReference type="AlphaFoldDB" id="A0A2M8IT66"/>
<dbReference type="EMBL" id="PGTB01000375">
    <property type="protein sequence ID" value="PJE31681.1"/>
    <property type="molecule type" value="Genomic_DNA"/>
</dbReference>
<gene>
    <name evidence="2" type="ORF">CVM52_26020</name>
</gene>
<keyword evidence="3" id="KW-1185">Reference proteome</keyword>
<dbReference type="RefSeq" id="WP_133120018.1">
    <property type="nucleotide sequence ID" value="NZ_PGTB01000375.1"/>
</dbReference>
<dbReference type="InterPro" id="IPR053174">
    <property type="entry name" value="LpxI"/>
</dbReference>
<comment type="caution">
    <text evidence="2">The sequence shown here is derived from an EMBL/GenBank/DDBJ whole genome shotgun (WGS) entry which is preliminary data.</text>
</comment>
<evidence type="ECO:0000313" key="3">
    <source>
        <dbReference type="Proteomes" id="UP000231553"/>
    </source>
</evidence>
<dbReference type="PANTHER" id="PTHR39962:SF1">
    <property type="entry name" value="LPXI FAMILY PROTEIN"/>
    <property type="match status" value="1"/>
</dbReference>
<sequence length="129" mass="13694">GIAARLPYLFSEGVVKGRISLQQFVIQGCVVLNRQALAIESAYGTDWMLASLTARPDTAGGVLVKMPKDGQDRRVDLPTIGVTTVEAAAQARLDGITIEAGGVLVLDRDAVRAACDRLGLFLWVREAAG</sequence>
<dbReference type="PANTHER" id="PTHR39962">
    <property type="entry name" value="BLL4848 PROTEIN"/>
    <property type="match status" value="1"/>
</dbReference>
<feature type="domain" description="LpxI C-terminal" evidence="1">
    <location>
        <begin position="26"/>
        <end position="123"/>
    </location>
</feature>
<dbReference type="Pfam" id="PF06230">
    <property type="entry name" value="LpxI_C"/>
    <property type="match status" value="1"/>
</dbReference>